<feature type="region of interest" description="Disordered" evidence="1">
    <location>
        <begin position="654"/>
        <end position="690"/>
    </location>
</feature>
<protein>
    <submittedName>
        <fullName evidence="2">Peptidase</fullName>
    </submittedName>
</protein>
<organism evidence="2 3">
    <name type="scientific">Haloarcula limicola</name>
    <dbReference type="NCBI Taxonomy" id="1429915"/>
    <lineage>
        <taxon>Archaea</taxon>
        <taxon>Methanobacteriati</taxon>
        <taxon>Methanobacteriota</taxon>
        <taxon>Stenosarchaea group</taxon>
        <taxon>Halobacteria</taxon>
        <taxon>Halobacteriales</taxon>
        <taxon>Haloarculaceae</taxon>
        <taxon>Haloarcula</taxon>
    </lineage>
</organism>
<dbReference type="RefSeq" id="WP_162317164.1">
    <property type="nucleotide sequence ID" value="NZ_JAHQXF010000001.1"/>
</dbReference>
<dbReference type="Gene3D" id="2.60.40.10">
    <property type="entry name" value="Immunoglobulins"/>
    <property type="match status" value="1"/>
</dbReference>
<gene>
    <name evidence="2" type="ORF">KTS45_07680</name>
</gene>
<feature type="compositionally biased region" description="Polar residues" evidence="1">
    <location>
        <begin position="654"/>
        <end position="686"/>
    </location>
</feature>
<dbReference type="OrthoDB" id="271491at2157"/>
<dbReference type="Proteomes" id="UP000766550">
    <property type="component" value="Unassembled WGS sequence"/>
</dbReference>
<proteinExistence type="predicted"/>
<evidence type="ECO:0000313" key="2">
    <source>
        <dbReference type="EMBL" id="MBV0924083.1"/>
    </source>
</evidence>
<sequence>MRVAQRGWAAVAVAILLVLTSVGSAAGTADATGRAPPAETSSLVRPQGQPTIASGQVFQVADDDSINQTQTYSLTPDRPGEVAVTLTYEIPDRVVSLETAVPRNATVRDIGGFNRINETTFVWDEETETATIDYRIDPNETAQKAGIEGSEGRYVAADAGEWALISRSQTPTRWRYTGRDRMTFEQEVTTDGPGAAGDQIVYLGEVETFRREASDQTFRLVVPERADLAESPEEILDSLAAASDSLRVGDRDAEVFVVAAPTDGVDWGVRGLERGGSDIWVQDDEPLDTPESVWLHEYTHTRQSFKTTQRTRWLTEGTAVYYAAFLSLEQDRIDFDAFRDALDDGERSVYDSVVLAEPATWEDNANYVKGSLAAGRIDEEIRVQTASEATFQGTVRELNGMNQPVTQADLLTAVERTAGNASRAKASAYTETPADLQMWNQSVHARVFGQLPARISYSLPSDSESGTYRVSGPYRSANVTETSPIRLATGETLTVEALVSNAGGTEGTYNATLDINGTAVTTERGRIEPGEELVVPLSHTFATPGRYTASIDGANVTVVVERPARTRVTDVQVSSETLTRGDSVVVTATVVNDAEVPATGTVVFTRDYQAVATREVSLPPENTTRVASGVPLPEAGSVVVSAGGANPVRITVMPSNGSMATRTPTGETATPNRSTGTATPDRSAGTTAADGPGFTVVGTLLAALLTAFAAGRRRA</sequence>
<accession>A0A8J7YCP5</accession>
<feature type="region of interest" description="Disordered" evidence="1">
    <location>
        <begin position="28"/>
        <end position="49"/>
    </location>
</feature>
<reference evidence="2 3" key="1">
    <citation type="submission" date="2021-06" db="EMBL/GenBank/DDBJ databases">
        <title>New haloarchaea isolates fom saline soil.</title>
        <authorList>
            <person name="Duran-Viseras A."/>
            <person name="Sanchez-Porro C.S."/>
            <person name="Ventosa A."/>
        </authorList>
    </citation>
    <scope>NUCLEOTIDE SEQUENCE [LARGE SCALE GENOMIC DNA]</scope>
    <source>
        <strain evidence="2 3">JCM 183640</strain>
    </source>
</reference>
<dbReference type="AlphaFoldDB" id="A0A8J7YCP5"/>
<comment type="caution">
    <text evidence="2">The sequence shown here is derived from an EMBL/GenBank/DDBJ whole genome shotgun (WGS) entry which is preliminary data.</text>
</comment>
<feature type="compositionally biased region" description="Polar residues" evidence="1">
    <location>
        <begin position="39"/>
        <end position="49"/>
    </location>
</feature>
<dbReference type="InterPro" id="IPR013783">
    <property type="entry name" value="Ig-like_fold"/>
</dbReference>
<name>A0A8J7YCP5_9EURY</name>
<keyword evidence="3" id="KW-1185">Reference proteome</keyword>
<evidence type="ECO:0000256" key="1">
    <source>
        <dbReference type="SAM" id="MobiDB-lite"/>
    </source>
</evidence>
<evidence type="ECO:0000313" key="3">
    <source>
        <dbReference type="Proteomes" id="UP000766550"/>
    </source>
</evidence>
<dbReference type="EMBL" id="JAHQXF010000001">
    <property type="protein sequence ID" value="MBV0924083.1"/>
    <property type="molecule type" value="Genomic_DNA"/>
</dbReference>